<dbReference type="KEGG" id="cfem:HCR03_17610"/>
<feature type="coiled-coil region" evidence="1">
    <location>
        <begin position="10"/>
        <end position="51"/>
    </location>
</feature>
<evidence type="ECO:0000256" key="1">
    <source>
        <dbReference type="SAM" id="Coils"/>
    </source>
</evidence>
<evidence type="ECO:0000313" key="4">
    <source>
        <dbReference type="Proteomes" id="UP000469440"/>
    </source>
</evidence>
<keyword evidence="4" id="KW-1185">Reference proteome</keyword>
<reference evidence="3 5" key="2">
    <citation type="submission" date="2020-08" db="EMBL/GenBank/DDBJ databases">
        <title>The isolate Caproiciproducens sp. 7D4C2 produces n-caproate at mildly acidic conditions from hexoses: genome and rBOX comparison with related strains and chain-elongating bacteria.</title>
        <authorList>
            <person name="Esquivel-Elizondo S."/>
            <person name="Bagci C."/>
            <person name="Temovska M."/>
            <person name="Jeon B.S."/>
            <person name="Bessarab I."/>
            <person name="Williams R.B.H."/>
            <person name="Huson D.H."/>
            <person name="Angenent L.T."/>
        </authorList>
    </citation>
    <scope>NUCLEOTIDE SEQUENCE [LARGE SCALE GENOMIC DNA]</scope>
    <source>
        <strain evidence="3 5">7D4C2</strain>
    </source>
</reference>
<organism evidence="2 4">
    <name type="scientific">Caproicibacter fermentans</name>
    <dbReference type="NCBI Taxonomy" id="2576756"/>
    <lineage>
        <taxon>Bacteria</taxon>
        <taxon>Bacillati</taxon>
        <taxon>Bacillota</taxon>
        <taxon>Clostridia</taxon>
        <taxon>Eubacteriales</taxon>
        <taxon>Acutalibacteraceae</taxon>
        <taxon>Caproicibacter</taxon>
    </lineage>
</organism>
<accession>A0A7G8T9Z7</accession>
<evidence type="ECO:0000313" key="5">
    <source>
        <dbReference type="Proteomes" id="UP000515909"/>
    </source>
</evidence>
<dbReference type="AlphaFoldDB" id="A0A6N8HX59"/>
<proteinExistence type="predicted"/>
<dbReference type="OrthoDB" id="9939458at2"/>
<dbReference type="RefSeq" id="WP_066643785.1">
    <property type="nucleotide sequence ID" value="NZ_CP060286.1"/>
</dbReference>
<reference evidence="2 4" key="1">
    <citation type="submission" date="2019-09" db="EMBL/GenBank/DDBJ databases">
        <title>Genome sequence of Clostridium sp. EA1.</title>
        <authorList>
            <person name="Poehlein A."/>
            <person name="Bengelsdorf F.R."/>
            <person name="Daniel R."/>
        </authorList>
    </citation>
    <scope>NUCLEOTIDE SEQUENCE [LARGE SCALE GENOMIC DNA]</scope>
    <source>
        <strain evidence="2 4">EA1</strain>
    </source>
</reference>
<keyword evidence="1" id="KW-0175">Coiled coil</keyword>
<dbReference type="Proteomes" id="UP000515909">
    <property type="component" value="Chromosome"/>
</dbReference>
<evidence type="ECO:0008006" key="6">
    <source>
        <dbReference type="Google" id="ProtNLM"/>
    </source>
</evidence>
<name>A0A6N8HX59_9FIRM</name>
<evidence type="ECO:0000313" key="2">
    <source>
        <dbReference type="EMBL" id="MVB10238.1"/>
    </source>
</evidence>
<gene>
    <name evidence="2" type="ORF">CAFE_09160</name>
    <name evidence="3" type="ORF">HCR03_17610</name>
</gene>
<dbReference type="EMBL" id="VWXL01000023">
    <property type="protein sequence ID" value="MVB10238.1"/>
    <property type="molecule type" value="Genomic_DNA"/>
</dbReference>
<dbReference type="EMBL" id="CP060286">
    <property type="protein sequence ID" value="QNK40438.1"/>
    <property type="molecule type" value="Genomic_DNA"/>
</dbReference>
<protein>
    <recommendedName>
        <fullName evidence="6">Flagellar export protein FliJ</fullName>
    </recommendedName>
</protein>
<accession>A0A6N8HX59</accession>
<dbReference type="Proteomes" id="UP000469440">
    <property type="component" value="Unassembled WGS sequence"/>
</dbReference>
<sequence length="74" mass="8785">MPRGKKKTALETFNEQIEKIDAQISTHQDKLNELKAQKKDLLEQRKKSEVEMLYQKIQESGKSIDEVFEMFKQE</sequence>
<evidence type="ECO:0000313" key="3">
    <source>
        <dbReference type="EMBL" id="QNK40438.1"/>
    </source>
</evidence>